<keyword evidence="2" id="KW-1185">Reference proteome</keyword>
<reference evidence="1" key="1">
    <citation type="submission" date="2020-07" db="EMBL/GenBank/DDBJ databases">
        <title>Multicomponent nature underlies the extraordinary mechanical properties of spider dragline silk.</title>
        <authorList>
            <person name="Kono N."/>
            <person name="Nakamura H."/>
            <person name="Mori M."/>
            <person name="Yoshida Y."/>
            <person name="Ohtoshi R."/>
            <person name="Malay A.D."/>
            <person name="Moran D.A.P."/>
            <person name="Tomita M."/>
            <person name="Numata K."/>
            <person name="Arakawa K."/>
        </authorList>
    </citation>
    <scope>NUCLEOTIDE SEQUENCE</scope>
</reference>
<dbReference type="AlphaFoldDB" id="A0A8X6KAE2"/>
<gene>
    <name evidence="1" type="ORF">TNCT_73501</name>
</gene>
<evidence type="ECO:0000313" key="1">
    <source>
        <dbReference type="EMBL" id="GFQ67761.1"/>
    </source>
</evidence>
<dbReference type="OrthoDB" id="6429754at2759"/>
<sequence>MVMTSAGFLIGNVIVLRHQMGNSTDDLIYKPNTSLPLEGAASFLGGDYGKCLTEPTKTFCLKSEKERAKILQEMQNMKNQPQELNTKKQEIDNTPTHNVTSIAGSKHHWHPIHSLLHTFSLLMMSLGIQPLILEPSVLYCTLSPTYKIAVLKRGFSPIRFKGSRQMITVGIFERDSIILEEEESQDRVSDYGFQMEVVQQWMFSEMRNEMVRSSHFFFNHHDLVVHAVVFFYTNTFYTHFGLPQKDTEANLLFNVNSAYENFTYIPLEIKEDLILKYNIPSNPALFLLQIQNSEVEFCTSPEEKAKTASHPTLTEEQLINRAVVAIQELKAVLLSRLIDFFLFEDSLTGWHKTCNIFHTKPELSVGVLSTAINGMSLSEIWRDSEYLKIQNRFRMVSFDLSTFNQEYMRGL</sequence>
<dbReference type="Proteomes" id="UP000887116">
    <property type="component" value="Unassembled WGS sequence"/>
</dbReference>
<protein>
    <submittedName>
        <fullName evidence="1">Fukutin</fullName>
    </submittedName>
</protein>
<organism evidence="1 2">
    <name type="scientific">Trichonephila clavata</name>
    <name type="common">Joro spider</name>
    <name type="synonym">Nephila clavata</name>
    <dbReference type="NCBI Taxonomy" id="2740835"/>
    <lineage>
        <taxon>Eukaryota</taxon>
        <taxon>Metazoa</taxon>
        <taxon>Ecdysozoa</taxon>
        <taxon>Arthropoda</taxon>
        <taxon>Chelicerata</taxon>
        <taxon>Arachnida</taxon>
        <taxon>Araneae</taxon>
        <taxon>Araneomorphae</taxon>
        <taxon>Entelegynae</taxon>
        <taxon>Araneoidea</taxon>
        <taxon>Nephilidae</taxon>
        <taxon>Trichonephila</taxon>
    </lineage>
</organism>
<accession>A0A8X6KAE2</accession>
<proteinExistence type="predicted"/>
<evidence type="ECO:0000313" key="2">
    <source>
        <dbReference type="Proteomes" id="UP000887116"/>
    </source>
</evidence>
<dbReference type="EMBL" id="BMAO01010524">
    <property type="protein sequence ID" value="GFQ67761.1"/>
    <property type="molecule type" value="Genomic_DNA"/>
</dbReference>
<comment type="caution">
    <text evidence="1">The sequence shown here is derived from an EMBL/GenBank/DDBJ whole genome shotgun (WGS) entry which is preliminary data.</text>
</comment>
<name>A0A8X6KAE2_TRICU</name>